<organism evidence="2">
    <name type="scientific">hydrothermal vent metagenome</name>
    <dbReference type="NCBI Taxonomy" id="652676"/>
    <lineage>
        <taxon>unclassified sequences</taxon>
        <taxon>metagenomes</taxon>
        <taxon>ecological metagenomes</taxon>
    </lineage>
</organism>
<dbReference type="SUPFAM" id="SSF55729">
    <property type="entry name" value="Acyl-CoA N-acyltransferases (Nat)"/>
    <property type="match status" value="1"/>
</dbReference>
<dbReference type="Gene3D" id="3.40.630.30">
    <property type="match status" value="1"/>
</dbReference>
<gene>
    <name evidence="2" type="ORF">MNBD_CHLOROFLEXI01-4774</name>
</gene>
<evidence type="ECO:0000259" key="1">
    <source>
        <dbReference type="PROSITE" id="PS51186"/>
    </source>
</evidence>
<feature type="domain" description="N-acetyltransferase" evidence="1">
    <location>
        <begin position="8"/>
        <end position="170"/>
    </location>
</feature>
<dbReference type="EMBL" id="UOEU01000154">
    <property type="protein sequence ID" value="VAW31093.1"/>
    <property type="molecule type" value="Genomic_DNA"/>
</dbReference>
<sequence>MSDDLWQLHFSPLTAEHVAQILAWRYPPPYDIYNMGKETADPIELIEAIDYFLQPRFHFQAVLGQPADELVAFCSFGLDGQVGGGDYSSEAIDIGMGVRPDLTGCGLGGMFVGAVIDFACKTFASPRLRVTIAAFNHRAQKVWRRHGFEQVQQFHSHDGKRPFIMFVRDI</sequence>
<proteinExistence type="predicted"/>
<dbReference type="InterPro" id="IPR000182">
    <property type="entry name" value="GNAT_dom"/>
</dbReference>
<dbReference type="Pfam" id="PF13302">
    <property type="entry name" value="Acetyltransf_3"/>
    <property type="match status" value="1"/>
</dbReference>
<dbReference type="AlphaFoldDB" id="A0A3B0US40"/>
<reference evidence="2" key="1">
    <citation type="submission" date="2018-06" db="EMBL/GenBank/DDBJ databases">
        <authorList>
            <person name="Zhirakovskaya E."/>
        </authorList>
    </citation>
    <scope>NUCLEOTIDE SEQUENCE</scope>
</reference>
<dbReference type="PROSITE" id="PS51186">
    <property type="entry name" value="GNAT"/>
    <property type="match status" value="1"/>
</dbReference>
<accession>A0A3B0US40</accession>
<name>A0A3B0US40_9ZZZZ</name>
<evidence type="ECO:0000313" key="2">
    <source>
        <dbReference type="EMBL" id="VAW31093.1"/>
    </source>
</evidence>
<dbReference type="InterPro" id="IPR016181">
    <property type="entry name" value="Acyl_CoA_acyltransferase"/>
</dbReference>
<dbReference type="GO" id="GO:0016747">
    <property type="term" value="F:acyltransferase activity, transferring groups other than amino-acyl groups"/>
    <property type="evidence" value="ECO:0007669"/>
    <property type="project" value="InterPro"/>
</dbReference>
<protein>
    <recommendedName>
        <fullName evidence="1">N-acetyltransferase domain-containing protein</fullName>
    </recommendedName>
</protein>